<dbReference type="AlphaFoldDB" id="A0A2P2NBE0"/>
<evidence type="ECO:0000313" key="1">
    <source>
        <dbReference type="EMBL" id="MBX39720.1"/>
    </source>
</evidence>
<sequence>MLEVLFDIGPRDGKHKTFPVILTGDEITMHDTC</sequence>
<protein>
    <submittedName>
        <fullName evidence="1">Uncharacterized protein</fullName>
    </submittedName>
</protein>
<organism evidence="1">
    <name type="scientific">Rhizophora mucronata</name>
    <name type="common">Asiatic mangrove</name>
    <dbReference type="NCBI Taxonomy" id="61149"/>
    <lineage>
        <taxon>Eukaryota</taxon>
        <taxon>Viridiplantae</taxon>
        <taxon>Streptophyta</taxon>
        <taxon>Embryophyta</taxon>
        <taxon>Tracheophyta</taxon>
        <taxon>Spermatophyta</taxon>
        <taxon>Magnoliopsida</taxon>
        <taxon>eudicotyledons</taxon>
        <taxon>Gunneridae</taxon>
        <taxon>Pentapetalae</taxon>
        <taxon>rosids</taxon>
        <taxon>fabids</taxon>
        <taxon>Malpighiales</taxon>
        <taxon>Rhizophoraceae</taxon>
        <taxon>Rhizophora</taxon>
    </lineage>
</organism>
<accession>A0A2P2NBE0</accession>
<reference evidence="1" key="1">
    <citation type="submission" date="2018-02" db="EMBL/GenBank/DDBJ databases">
        <title>Rhizophora mucronata_Transcriptome.</title>
        <authorList>
            <person name="Meera S.P."/>
            <person name="Sreeshan A."/>
            <person name="Augustine A."/>
        </authorList>
    </citation>
    <scope>NUCLEOTIDE SEQUENCE</scope>
    <source>
        <tissue evidence="1">Leaf</tissue>
    </source>
</reference>
<proteinExistence type="predicted"/>
<name>A0A2P2NBE0_RHIMU</name>
<dbReference type="EMBL" id="GGEC01059236">
    <property type="protein sequence ID" value="MBX39720.1"/>
    <property type="molecule type" value="Transcribed_RNA"/>
</dbReference>